<evidence type="ECO:0000256" key="1">
    <source>
        <dbReference type="SAM" id="MobiDB-lite"/>
    </source>
</evidence>
<dbReference type="Proteomes" id="UP001497482">
    <property type="component" value="Chromosome 12"/>
</dbReference>
<reference evidence="2 3" key="1">
    <citation type="submission" date="2024-04" db="EMBL/GenBank/DDBJ databases">
        <authorList>
            <person name="Waldvogel A.-M."/>
            <person name="Schoenle A."/>
        </authorList>
    </citation>
    <scope>NUCLEOTIDE SEQUENCE [LARGE SCALE GENOMIC DNA]</scope>
</reference>
<evidence type="ECO:0008006" key="4">
    <source>
        <dbReference type="Google" id="ProtNLM"/>
    </source>
</evidence>
<keyword evidence="3" id="KW-1185">Reference proteome</keyword>
<dbReference type="AlphaFoldDB" id="A0AAV2JGA9"/>
<dbReference type="EMBL" id="OZ035834">
    <property type="protein sequence ID" value="CAL1574737.1"/>
    <property type="molecule type" value="Genomic_DNA"/>
</dbReference>
<name>A0AAV2JGA9_KNICA</name>
<feature type="region of interest" description="Disordered" evidence="1">
    <location>
        <begin position="84"/>
        <end position="113"/>
    </location>
</feature>
<feature type="compositionally biased region" description="Polar residues" evidence="1">
    <location>
        <begin position="89"/>
        <end position="113"/>
    </location>
</feature>
<evidence type="ECO:0000313" key="2">
    <source>
        <dbReference type="EMBL" id="CAL1574737.1"/>
    </source>
</evidence>
<evidence type="ECO:0000313" key="3">
    <source>
        <dbReference type="Proteomes" id="UP001497482"/>
    </source>
</evidence>
<organism evidence="2 3">
    <name type="scientific">Knipowitschia caucasica</name>
    <name type="common">Caucasian dwarf goby</name>
    <name type="synonym">Pomatoschistus caucasicus</name>
    <dbReference type="NCBI Taxonomy" id="637954"/>
    <lineage>
        <taxon>Eukaryota</taxon>
        <taxon>Metazoa</taxon>
        <taxon>Chordata</taxon>
        <taxon>Craniata</taxon>
        <taxon>Vertebrata</taxon>
        <taxon>Euteleostomi</taxon>
        <taxon>Actinopterygii</taxon>
        <taxon>Neopterygii</taxon>
        <taxon>Teleostei</taxon>
        <taxon>Neoteleostei</taxon>
        <taxon>Acanthomorphata</taxon>
        <taxon>Gobiaria</taxon>
        <taxon>Gobiiformes</taxon>
        <taxon>Gobioidei</taxon>
        <taxon>Gobiidae</taxon>
        <taxon>Gobiinae</taxon>
        <taxon>Knipowitschia</taxon>
    </lineage>
</organism>
<protein>
    <recommendedName>
        <fullName evidence="4">Secreted protein</fullName>
    </recommendedName>
</protein>
<sequence>MFMRLLLSPGQFLWVNSTALGGLWVISPWLWGGQGQCSLDMAVYLHPRQSGHYTIRLIERDKAPLVLFSTDTLPRITGPRLQPAHAISAASQSANRQTPQALLQGETSSSVKK</sequence>
<accession>A0AAV2JGA9</accession>
<proteinExistence type="predicted"/>
<gene>
    <name evidence="2" type="ORF">KC01_LOCUS6433</name>
</gene>